<dbReference type="Proteomes" id="UP000078507">
    <property type="component" value="Unassembled WGS sequence"/>
</dbReference>
<feature type="domain" description="ComEC/Rec2-related protein" evidence="7">
    <location>
        <begin position="306"/>
        <end position="590"/>
    </location>
</feature>
<dbReference type="InterPro" id="IPR025405">
    <property type="entry name" value="DUF4131"/>
</dbReference>
<feature type="transmembrane region" description="Helical" evidence="6">
    <location>
        <begin position="432"/>
        <end position="451"/>
    </location>
</feature>
<keyword evidence="10" id="KW-1185">Reference proteome</keyword>
<dbReference type="AlphaFoldDB" id="A0A178YD67"/>
<feature type="transmembrane region" description="Helical" evidence="6">
    <location>
        <begin position="507"/>
        <end position="531"/>
    </location>
</feature>
<evidence type="ECO:0000256" key="2">
    <source>
        <dbReference type="ARBA" id="ARBA00022475"/>
    </source>
</evidence>
<keyword evidence="3 6" id="KW-0812">Transmembrane</keyword>
<dbReference type="InterPro" id="IPR004477">
    <property type="entry name" value="ComEC_N"/>
</dbReference>
<feature type="transmembrane region" description="Helical" evidence="6">
    <location>
        <begin position="472"/>
        <end position="495"/>
    </location>
</feature>
<feature type="transmembrane region" description="Helical" evidence="6">
    <location>
        <begin position="78"/>
        <end position="96"/>
    </location>
</feature>
<dbReference type="PANTHER" id="PTHR30619">
    <property type="entry name" value="DNA INTERNALIZATION/COMPETENCE PROTEIN COMEC/REC2"/>
    <property type="match status" value="1"/>
</dbReference>
<evidence type="ECO:0000256" key="1">
    <source>
        <dbReference type="ARBA" id="ARBA00004651"/>
    </source>
</evidence>
<evidence type="ECO:0000256" key="5">
    <source>
        <dbReference type="ARBA" id="ARBA00023136"/>
    </source>
</evidence>
<evidence type="ECO:0000259" key="8">
    <source>
        <dbReference type="Pfam" id="PF13567"/>
    </source>
</evidence>
<evidence type="ECO:0000256" key="3">
    <source>
        <dbReference type="ARBA" id="ARBA00022692"/>
    </source>
</evidence>
<proteinExistence type="predicted"/>
<reference evidence="9 10" key="1">
    <citation type="submission" date="2015-11" db="EMBL/GenBank/DDBJ databases">
        <title>Ensifer anhuiense sp. nov., an effective nitrogen fixation bacterium with Glycine soja.</title>
        <authorList>
            <person name="Yan H."/>
            <person name="Chen W."/>
        </authorList>
    </citation>
    <scope>NUCLEOTIDE SEQUENCE [LARGE SCALE GENOMIC DNA]</scope>
    <source>
        <strain evidence="9 10">LMG 7837</strain>
    </source>
</reference>
<feature type="transmembrane region" description="Helical" evidence="6">
    <location>
        <begin position="369"/>
        <end position="391"/>
    </location>
</feature>
<evidence type="ECO:0000256" key="6">
    <source>
        <dbReference type="SAM" id="Phobius"/>
    </source>
</evidence>
<evidence type="ECO:0000256" key="4">
    <source>
        <dbReference type="ARBA" id="ARBA00022989"/>
    </source>
</evidence>
<dbReference type="STRING" id="36856.ATB98_26400"/>
<evidence type="ECO:0000313" key="9">
    <source>
        <dbReference type="EMBL" id="OAP45410.1"/>
    </source>
</evidence>
<dbReference type="Pfam" id="PF13567">
    <property type="entry name" value="DUF4131"/>
    <property type="match status" value="1"/>
</dbReference>
<feature type="transmembrane region" description="Helical" evidence="6">
    <location>
        <begin position="398"/>
        <end position="426"/>
    </location>
</feature>
<keyword evidence="5 6" id="KW-0472">Membrane</keyword>
<comment type="caution">
    <text evidence="9">The sequence shown here is derived from an EMBL/GenBank/DDBJ whole genome shotgun (WGS) entry which is preliminary data.</text>
</comment>
<dbReference type="RefSeq" id="WP_066874210.1">
    <property type="nucleotide sequence ID" value="NZ_LNQB01000072.1"/>
</dbReference>
<dbReference type="NCBIfam" id="TIGR00360">
    <property type="entry name" value="ComEC_N-term"/>
    <property type="match status" value="1"/>
</dbReference>
<dbReference type="OrthoDB" id="9790149at2"/>
<feature type="transmembrane region" description="Helical" evidence="6">
    <location>
        <begin position="102"/>
        <end position="119"/>
    </location>
</feature>
<name>A0A178YD67_SINSA</name>
<organism evidence="9 10">
    <name type="scientific">Sinorhizobium saheli</name>
    <dbReference type="NCBI Taxonomy" id="36856"/>
    <lineage>
        <taxon>Bacteria</taxon>
        <taxon>Pseudomonadati</taxon>
        <taxon>Pseudomonadota</taxon>
        <taxon>Alphaproteobacteria</taxon>
        <taxon>Hyphomicrobiales</taxon>
        <taxon>Rhizobiaceae</taxon>
        <taxon>Sinorhizobium/Ensifer group</taxon>
        <taxon>Sinorhizobium</taxon>
    </lineage>
</organism>
<keyword evidence="4 6" id="KW-1133">Transmembrane helix</keyword>
<dbReference type="PANTHER" id="PTHR30619:SF1">
    <property type="entry name" value="RECOMBINATION PROTEIN 2"/>
    <property type="match status" value="1"/>
</dbReference>
<sequence>MGERQAQAVVLDAERAAWRPAAGDHAPASADLPATRLGRTRPATRYGPMLRNRVRSTAKSFRGHFGAAVAEEAEFGHGFVLVPVLLALGAIAWFALPESVGIAELAVLLCVFGIPALLCRGGFHRWRPLALGPALVVAGMLLASLETARLDTVVLDGSVTTELRGRVLSREPDDKGRWRYLVEIEETSRPRLRRPPARATLLARSRHEPFQVGTVIEGKARLSPPSGPALPGLNDFAFDSYFRGVGAVGFFYGAPHAATDAVSVAIPSQTALSDWMRAELATMRETVGNRIRAAIGGDTGAIAAALVTGEERAIGRETVEALRAAGLSHVLAISGLNMVLAAGTFLIGARTLMSFVPGLAEKFPAKKVAAAGALLMVFLYILISGGAVSALRSWIMISIMLVAVFFDRISISLRNVALAALVIIAWKPSAVAGPGFQMSFAATLALVAGYARWRDYKARDRENAGKRGRWQAVSGLAVGTVATSVIGGLATAIYAAGHFNRLPAYGLAANVAATPLIGILVMPFALFAMLLMPFGLEYYPLQVMGQGLDWMLAVARYVASLDGEWATGRIDATGFFLVAFGGVLLCVLRTRLALAGVGLVLLGGAQIASQGRAEPPSITISEDGQLVGLVAGKAIATNRSRPPEFIFSQWQRALAAADHIRPVEAPATGAGQGAAATSVHVAALLAVAKPGAFACRKGAACVGRSREGWTVIVVEAPQLVPVLCEHADVLVVATRRPVATCPSRRALMISGETLRRTGAIEIHAERTQSGAPDGMRIVPSFASTERPWQRHRRYDWRSGDFLSEAPPL</sequence>
<dbReference type="Pfam" id="PF03772">
    <property type="entry name" value="Competence"/>
    <property type="match status" value="1"/>
</dbReference>
<gene>
    <name evidence="9" type="ORF">ATB98_26400</name>
</gene>
<dbReference type="InterPro" id="IPR052159">
    <property type="entry name" value="Competence_DNA_uptake"/>
</dbReference>
<dbReference type="EMBL" id="LNQB01000072">
    <property type="protein sequence ID" value="OAP45410.1"/>
    <property type="molecule type" value="Genomic_DNA"/>
</dbReference>
<evidence type="ECO:0000259" key="7">
    <source>
        <dbReference type="Pfam" id="PF03772"/>
    </source>
</evidence>
<comment type="subcellular location">
    <subcellularLocation>
        <location evidence="1">Cell membrane</location>
        <topology evidence="1">Multi-pass membrane protein</topology>
    </subcellularLocation>
</comment>
<keyword evidence="2" id="KW-1003">Cell membrane</keyword>
<feature type="domain" description="DUF4131" evidence="8">
    <location>
        <begin position="106"/>
        <end position="254"/>
    </location>
</feature>
<dbReference type="GO" id="GO:0005886">
    <property type="term" value="C:plasma membrane"/>
    <property type="evidence" value="ECO:0007669"/>
    <property type="project" value="UniProtKB-SubCell"/>
</dbReference>
<feature type="transmembrane region" description="Helical" evidence="6">
    <location>
        <begin position="574"/>
        <end position="602"/>
    </location>
</feature>
<feature type="transmembrane region" description="Helical" evidence="6">
    <location>
        <begin position="330"/>
        <end position="349"/>
    </location>
</feature>
<accession>A0A178YD67</accession>
<evidence type="ECO:0000313" key="10">
    <source>
        <dbReference type="Proteomes" id="UP000078507"/>
    </source>
</evidence>
<protein>
    <submittedName>
        <fullName evidence="9">Transporter</fullName>
    </submittedName>
</protein>